<dbReference type="Gene3D" id="1.20.120.310">
    <property type="entry name" value="ERV/ALR sulfhydryl oxidase domain"/>
    <property type="match status" value="1"/>
</dbReference>
<dbReference type="OrthoDB" id="59470at2759"/>
<keyword evidence="4 8" id="KW-0274">FAD</keyword>
<organism evidence="11 12">
    <name type="scientific">Plasmopara halstedii</name>
    <name type="common">Downy mildew of sunflower</name>
    <dbReference type="NCBI Taxonomy" id="4781"/>
    <lineage>
        <taxon>Eukaryota</taxon>
        <taxon>Sar</taxon>
        <taxon>Stramenopiles</taxon>
        <taxon>Oomycota</taxon>
        <taxon>Peronosporomycetes</taxon>
        <taxon>Peronosporales</taxon>
        <taxon>Peronosporaceae</taxon>
        <taxon>Plasmopara</taxon>
    </lineage>
</organism>
<evidence type="ECO:0000256" key="5">
    <source>
        <dbReference type="ARBA" id="ARBA00023002"/>
    </source>
</evidence>
<dbReference type="GeneID" id="36401466"/>
<dbReference type="PROSITE" id="PS51352">
    <property type="entry name" value="THIOREDOXIN_2"/>
    <property type="match status" value="1"/>
</dbReference>
<dbReference type="InterPro" id="IPR039798">
    <property type="entry name" value="Sulfhydryl_oxidase"/>
</dbReference>
<evidence type="ECO:0000256" key="6">
    <source>
        <dbReference type="ARBA" id="ARBA00023157"/>
    </source>
</evidence>
<evidence type="ECO:0000256" key="7">
    <source>
        <dbReference type="ARBA" id="ARBA00023180"/>
    </source>
</evidence>
<keyword evidence="5 8" id="KW-0560">Oxidoreductase</keyword>
<evidence type="ECO:0000256" key="1">
    <source>
        <dbReference type="ARBA" id="ARBA00001974"/>
    </source>
</evidence>
<dbReference type="CDD" id="cd02961">
    <property type="entry name" value="PDI_a_family"/>
    <property type="match status" value="1"/>
</dbReference>
<dbReference type="RefSeq" id="XP_024584965.1">
    <property type="nucleotide sequence ID" value="XM_024719692.1"/>
</dbReference>
<dbReference type="Proteomes" id="UP000054928">
    <property type="component" value="Unassembled WGS sequence"/>
</dbReference>
<dbReference type="PANTHER" id="PTHR22897">
    <property type="entry name" value="QUIESCIN Q6-RELATED SULFHYDRYL OXIDASE"/>
    <property type="match status" value="1"/>
</dbReference>
<evidence type="ECO:0000259" key="9">
    <source>
        <dbReference type="PROSITE" id="PS51324"/>
    </source>
</evidence>
<keyword evidence="8" id="KW-0472">Membrane</keyword>
<keyword evidence="2 8" id="KW-0285">Flavoprotein</keyword>
<feature type="transmembrane region" description="Helical" evidence="8">
    <location>
        <begin position="458"/>
        <end position="476"/>
    </location>
</feature>
<keyword evidence="12" id="KW-1185">Reference proteome</keyword>
<dbReference type="GO" id="GO:0006457">
    <property type="term" value="P:protein folding"/>
    <property type="evidence" value="ECO:0007669"/>
    <property type="project" value="TreeGrafter"/>
</dbReference>
<dbReference type="PROSITE" id="PS51324">
    <property type="entry name" value="ERV_ALR"/>
    <property type="match status" value="1"/>
</dbReference>
<dbReference type="SUPFAM" id="SSF69000">
    <property type="entry name" value="FAD-dependent thiol oxidase"/>
    <property type="match status" value="1"/>
</dbReference>
<name>A0A0P1B1H5_PLAHL</name>
<evidence type="ECO:0000313" key="11">
    <source>
        <dbReference type="EMBL" id="CEG48596.1"/>
    </source>
</evidence>
<dbReference type="SUPFAM" id="SSF52833">
    <property type="entry name" value="Thioredoxin-like"/>
    <property type="match status" value="1"/>
</dbReference>
<dbReference type="EC" id="1.8.3.2" evidence="8"/>
<feature type="domain" description="Thioredoxin" evidence="10">
    <location>
        <begin position="6"/>
        <end position="147"/>
    </location>
</feature>
<dbReference type="InterPro" id="IPR017905">
    <property type="entry name" value="ERV/ALR_sulphydryl_oxidase"/>
</dbReference>
<protein>
    <recommendedName>
        <fullName evidence="8">Sulfhydryl oxidase</fullName>
        <ecNumber evidence="8">1.8.3.2</ecNumber>
    </recommendedName>
</protein>
<dbReference type="OMA" id="FASAKWD"/>
<accession>A0A0P1B1H5</accession>
<sequence length="496" mass="56374">MSIYGRVVAMSSTNFQNTHRTVGDSEVFDDVAELSKGQGSTLYISYAYCGTMKAEKHSFYYYAPWCPHCRHFAPEWERVAAFYASTDKVQVGAVDCTKFRVICNNENINGYPGVKIHHVPADSKKASTMPRATTSKTVIDWLEKHMKEHGVDSGVNIKVVEAQLKNLKMDIIDGDETGKPTFNDHSIAMKSKRLHDAGVAAVSIFHNDFFTGSDVLEGDKYEVALMWVEAISATFPVKQNRLVLSSLVSMMKTSNHWYYADWKVMLDTWKEEGRYKTIPMDLFFLSSDRTLLFCKTYTCSLWTLFHSMTVTDAAVNSTEAKTHLFMPSRVMAAIRLFVQNFFGCEECRENFLSSNPESLIAKLAVRDNEGPHAVIMRMWKMHNAINKAIDKKQWPSRIACPICYVKDGQSVSLEPERLHENEIVAYVVSAYGYDDEDIYAMGVAYNSTLATLWSSVDGFNAMMMITGFFVLLTVAYKTRRQRILDQNVYLTRDHMA</sequence>
<dbReference type="AlphaFoldDB" id="A0A0P1B1H5"/>
<evidence type="ECO:0000256" key="8">
    <source>
        <dbReference type="RuleBase" id="RU371123"/>
    </source>
</evidence>
<dbReference type="GO" id="GO:0000139">
    <property type="term" value="C:Golgi membrane"/>
    <property type="evidence" value="ECO:0007669"/>
    <property type="project" value="TreeGrafter"/>
</dbReference>
<keyword evidence="6" id="KW-1015">Disulfide bond</keyword>
<keyword evidence="8" id="KW-0812">Transmembrane</keyword>
<evidence type="ECO:0000313" key="12">
    <source>
        <dbReference type="Proteomes" id="UP000054928"/>
    </source>
</evidence>
<dbReference type="GO" id="GO:0005615">
    <property type="term" value="C:extracellular space"/>
    <property type="evidence" value="ECO:0007669"/>
    <property type="project" value="TreeGrafter"/>
</dbReference>
<evidence type="ECO:0000256" key="3">
    <source>
        <dbReference type="ARBA" id="ARBA00022729"/>
    </source>
</evidence>
<dbReference type="GO" id="GO:0003756">
    <property type="term" value="F:protein disulfide isomerase activity"/>
    <property type="evidence" value="ECO:0007669"/>
    <property type="project" value="TreeGrafter"/>
</dbReference>
<reference evidence="12" key="1">
    <citation type="submission" date="2014-09" db="EMBL/GenBank/DDBJ databases">
        <authorList>
            <person name="Sharma Rahul"/>
            <person name="Thines Marco"/>
        </authorList>
    </citation>
    <scope>NUCLEOTIDE SEQUENCE [LARGE SCALE GENOMIC DNA]</scope>
</reference>
<keyword evidence="8" id="KW-1133">Transmembrane helix</keyword>
<dbReference type="InterPro" id="IPR036774">
    <property type="entry name" value="ERV/ALR_sulphydryl_oxid_sf"/>
</dbReference>
<evidence type="ECO:0000256" key="4">
    <source>
        <dbReference type="ARBA" id="ARBA00022827"/>
    </source>
</evidence>
<dbReference type="Pfam" id="PF00085">
    <property type="entry name" value="Thioredoxin"/>
    <property type="match status" value="1"/>
</dbReference>
<evidence type="ECO:0000259" key="10">
    <source>
        <dbReference type="PROSITE" id="PS51352"/>
    </source>
</evidence>
<dbReference type="PANTHER" id="PTHR22897:SF8">
    <property type="entry name" value="SULFHYDRYL OXIDASE"/>
    <property type="match status" value="1"/>
</dbReference>
<proteinExistence type="predicted"/>
<keyword evidence="3" id="KW-0732">Signal</keyword>
<keyword evidence="7" id="KW-0325">Glycoprotein</keyword>
<dbReference type="GO" id="GO:0016971">
    <property type="term" value="F:flavin-dependent sulfhydryl oxidase activity"/>
    <property type="evidence" value="ECO:0007669"/>
    <property type="project" value="InterPro"/>
</dbReference>
<comment type="catalytic activity">
    <reaction evidence="8">
        <text>2 R'C(R)SH + O2 = R'C(R)S-S(R)CR' + H2O2</text>
        <dbReference type="Rhea" id="RHEA:17357"/>
        <dbReference type="ChEBI" id="CHEBI:15379"/>
        <dbReference type="ChEBI" id="CHEBI:16240"/>
        <dbReference type="ChEBI" id="CHEBI:16520"/>
        <dbReference type="ChEBI" id="CHEBI:17412"/>
        <dbReference type="EC" id="1.8.3.2"/>
    </reaction>
</comment>
<comment type="cofactor">
    <cofactor evidence="1 8">
        <name>FAD</name>
        <dbReference type="ChEBI" id="CHEBI:57692"/>
    </cofactor>
</comment>
<dbReference type="InterPro" id="IPR013766">
    <property type="entry name" value="Thioredoxin_domain"/>
</dbReference>
<dbReference type="InterPro" id="IPR036249">
    <property type="entry name" value="Thioredoxin-like_sf"/>
</dbReference>
<evidence type="ECO:0000256" key="2">
    <source>
        <dbReference type="ARBA" id="ARBA00022630"/>
    </source>
</evidence>
<feature type="domain" description="ERV/ALR sulfhydryl oxidase" evidence="9">
    <location>
        <begin position="286"/>
        <end position="404"/>
    </location>
</feature>
<dbReference type="Gene3D" id="3.40.30.10">
    <property type="entry name" value="Glutaredoxin"/>
    <property type="match status" value="1"/>
</dbReference>
<keyword evidence="11" id="KW-0413">Isomerase</keyword>
<dbReference type="Pfam" id="PF04777">
    <property type="entry name" value="Evr1_Alr"/>
    <property type="match status" value="1"/>
</dbReference>
<dbReference type="EMBL" id="CCYD01002939">
    <property type="protein sequence ID" value="CEG48596.1"/>
    <property type="molecule type" value="Genomic_DNA"/>
</dbReference>